<dbReference type="Gene3D" id="3.10.105.10">
    <property type="entry name" value="Dipeptide-binding Protein, Domain 3"/>
    <property type="match status" value="1"/>
</dbReference>
<dbReference type="eggNOG" id="COG0747">
    <property type="taxonomic scope" value="Bacteria"/>
</dbReference>
<dbReference type="EMBL" id="JJMM01000002">
    <property type="protein sequence ID" value="KDR96711.1"/>
    <property type="molecule type" value="Genomic_DNA"/>
</dbReference>
<dbReference type="InterPro" id="IPR000914">
    <property type="entry name" value="SBP_5_dom"/>
</dbReference>
<dbReference type="Proteomes" id="UP000027946">
    <property type="component" value="Unassembled WGS sequence"/>
</dbReference>
<sequence>MDMDELGLSQIGNQKFWRTGGSLFSKGNIWYDGNAGEGVYNVHDIENAKEMLKKSGYDGTPIVILNGKDDNVESQGAIALKDQLEDIGFNVELQLYDRPTVVEQRSKVDAWNLHLTYFLETNPDPQVFGAWVGSNG</sequence>
<proteinExistence type="predicted"/>
<evidence type="ECO:0000313" key="3">
    <source>
        <dbReference type="Proteomes" id="UP000027946"/>
    </source>
</evidence>
<dbReference type="OrthoDB" id="9772924at2"/>
<dbReference type="Pfam" id="PF00496">
    <property type="entry name" value="SBP_bac_5"/>
    <property type="match status" value="1"/>
</dbReference>
<protein>
    <submittedName>
        <fullName evidence="2">Extracellular solute-binding protein family 5</fullName>
    </submittedName>
</protein>
<gene>
    <name evidence="2" type="ORF">CLIT_2c03170</name>
</gene>
<dbReference type="STRING" id="1121324.CLIT_2c03170"/>
<evidence type="ECO:0000313" key="2">
    <source>
        <dbReference type="EMBL" id="KDR96711.1"/>
    </source>
</evidence>
<feature type="domain" description="Solute-binding protein family 5" evidence="1">
    <location>
        <begin position="22"/>
        <end position="133"/>
    </location>
</feature>
<comment type="caution">
    <text evidence="2">The sequence shown here is derived from an EMBL/GenBank/DDBJ whole genome shotgun (WGS) entry which is preliminary data.</text>
</comment>
<dbReference type="AlphaFoldDB" id="A0A069RI83"/>
<evidence type="ECO:0000259" key="1">
    <source>
        <dbReference type="Pfam" id="PF00496"/>
    </source>
</evidence>
<reference evidence="2 3" key="1">
    <citation type="submission" date="2014-03" db="EMBL/GenBank/DDBJ databases">
        <title>Genome sequence of Clostridium litorale W6, DSM 5388.</title>
        <authorList>
            <person name="Poehlein A."/>
            <person name="Jagirdar A."/>
            <person name="Khonsari B."/>
            <person name="Chibani C.M."/>
            <person name="Gutierrez Gutierrez D.A."/>
            <person name="Davydova E."/>
            <person name="Alghaithi H.S."/>
            <person name="Nair K.P."/>
            <person name="Dhamotharan K."/>
            <person name="Chandran L."/>
            <person name="G W."/>
            <person name="Daniel R."/>
        </authorList>
    </citation>
    <scope>NUCLEOTIDE SEQUENCE [LARGE SCALE GENOMIC DNA]</scope>
    <source>
        <strain evidence="2 3">W6</strain>
    </source>
</reference>
<accession>A0A069RI83</accession>
<name>A0A069RI83_PEPLI</name>
<keyword evidence="3" id="KW-1185">Reference proteome</keyword>
<dbReference type="SUPFAM" id="SSF53850">
    <property type="entry name" value="Periplasmic binding protein-like II"/>
    <property type="match status" value="1"/>
</dbReference>
<organism evidence="2 3">
    <name type="scientific">Peptoclostridium litorale DSM 5388</name>
    <dbReference type="NCBI Taxonomy" id="1121324"/>
    <lineage>
        <taxon>Bacteria</taxon>
        <taxon>Bacillati</taxon>
        <taxon>Bacillota</taxon>
        <taxon>Clostridia</taxon>
        <taxon>Peptostreptococcales</taxon>
        <taxon>Peptoclostridiaceae</taxon>
        <taxon>Peptoclostridium</taxon>
    </lineage>
</organism>